<dbReference type="AlphaFoldDB" id="A0A7T5EMV5"/>
<evidence type="ECO:0000313" key="5">
    <source>
        <dbReference type="Proteomes" id="UP000677234"/>
    </source>
</evidence>
<gene>
    <name evidence="2" type="ORF">JD108_06145</name>
    <name evidence="3" type="ORF">KDJ56_05825</name>
</gene>
<dbReference type="EMBL" id="CP066308">
    <property type="protein sequence ID" value="QQE75487.1"/>
    <property type="molecule type" value="Genomic_DNA"/>
</dbReference>
<keyword evidence="1" id="KW-0812">Transmembrane</keyword>
<name>A0A7T5EMV5_9BACL</name>
<keyword evidence="1" id="KW-0472">Membrane</keyword>
<reference evidence="3" key="2">
    <citation type="submission" date="2021-04" db="EMBL/GenBank/DDBJ databases">
        <title>Brevibacillus composti FJAT-54423, complete genome.</title>
        <authorList>
            <person name="Tang R."/>
        </authorList>
    </citation>
    <scope>NUCLEOTIDE SEQUENCE</scope>
    <source>
        <strain evidence="3">FJAT-54424</strain>
    </source>
</reference>
<dbReference type="KEGG" id="bcop:JD108_06145"/>
<protein>
    <submittedName>
        <fullName evidence="2">Uncharacterized protein</fullName>
    </submittedName>
</protein>
<accession>A0A7T5EMV5</accession>
<reference evidence="2 4" key="1">
    <citation type="submission" date="2020-12" db="EMBL/GenBank/DDBJ databases">
        <title>strain FJAT-54423T represents a novel species of the genus Brevibacillus.</title>
        <authorList>
            <person name="Tang R."/>
        </authorList>
    </citation>
    <scope>NUCLEOTIDE SEQUENCE [LARGE SCALE GENOMIC DNA]</scope>
    <source>
        <strain evidence="2 4">FJAT-54423</strain>
    </source>
</reference>
<proteinExistence type="predicted"/>
<dbReference type="Proteomes" id="UP000595847">
    <property type="component" value="Chromosome"/>
</dbReference>
<evidence type="ECO:0000256" key="1">
    <source>
        <dbReference type="SAM" id="Phobius"/>
    </source>
</evidence>
<evidence type="ECO:0000313" key="3">
    <source>
        <dbReference type="EMBL" id="QUO42513.1"/>
    </source>
</evidence>
<dbReference type="Proteomes" id="UP000677234">
    <property type="component" value="Chromosome"/>
</dbReference>
<keyword evidence="5" id="KW-1185">Reference proteome</keyword>
<keyword evidence="1" id="KW-1133">Transmembrane helix</keyword>
<feature type="transmembrane region" description="Helical" evidence="1">
    <location>
        <begin position="6"/>
        <end position="25"/>
    </location>
</feature>
<evidence type="ECO:0000313" key="4">
    <source>
        <dbReference type="Proteomes" id="UP000595847"/>
    </source>
</evidence>
<dbReference type="EMBL" id="CP073708">
    <property type="protein sequence ID" value="QUO42513.1"/>
    <property type="molecule type" value="Genomic_DNA"/>
</dbReference>
<evidence type="ECO:0000313" key="2">
    <source>
        <dbReference type="EMBL" id="QQE75487.1"/>
    </source>
</evidence>
<dbReference type="RefSeq" id="WP_198829012.1">
    <property type="nucleotide sequence ID" value="NZ_CP066308.1"/>
</dbReference>
<sequence>MHIGYLTIGIILGLAGFGMLLYAMATSPAIRKRDKYLKQRAAEHHQPPHDSRE</sequence>
<organism evidence="2 4">
    <name type="scientific">Brevibacillus composti</name>
    <dbReference type="NCBI Taxonomy" id="2796470"/>
    <lineage>
        <taxon>Bacteria</taxon>
        <taxon>Bacillati</taxon>
        <taxon>Bacillota</taxon>
        <taxon>Bacilli</taxon>
        <taxon>Bacillales</taxon>
        <taxon>Paenibacillaceae</taxon>
        <taxon>Brevibacillus</taxon>
    </lineage>
</organism>